<dbReference type="AlphaFoldDB" id="A0A6A5S5S6"/>
<gene>
    <name evidence="2" type="ORF">EJ02DRAFT_428592</name>
</gene>
<proteinExistence type="predicted"/>
<dbReference type="EMBL" id="ML976291">
    <property type="protein sequence ID" value="KAF1935273.1"/>
    <property type="molecule type" value="Genomic_DNA"/>
</dbReference>
<evidence type="ECO:0000313" key="2">
    <source>
        <dbReference type="EMBL" id="KAF1935273.1"/>
    </source>
</evidence>
<feature type="compositionally biased region" description="Basic and acidic residues" evidence="1">
    <location>
        <begin position="7"/>
        <end position="20"/>
    </location>
</feature>
<dbReference type="Proteomes" id="UP000800038">
    <property type="component" value="Unassembled WGS sequence"/>
</dbReference>
<name>A0A6A5S5S6_9PLEO</name>
<keyword evidence="3" id="KW-1185">Reference proteome</keyword>
<reference evidence="2" key="1">
    <citation type="journal article" date="2020" name="Stud. Mycol.">
        <title>101 Dothideomycetes genomes: a test case for predicting lifestyles and emergence of pathogens.</title>
        <authorList>
            <person name="Haridas S."/>
            <person name="Albert R."/>
            <person name="Binder M."/>
            <person name="Bloem J."/>
            <person name="Labutti K."/>
            <person name="Salamov A."/>
            <person name="Andreopoulos B."/>
            <person name="Baker S."/>
            <person name="Barry K."/>
            <person name="Bills G."/>
            <person name="Bluhm B."/>
            <person name="Cannon C."/>
            <person name="Castanera R."/>
            <person name="Culley D."/>
            <person name="Daum C."/>
            <person name="Ezra D."/>
            <person name="Gonzalez J."/>
            <person name="Henrissat B."/>
            <person name="Kuo A."/>
            <person name="Liang C."/>
            <person name="Lipzen A."/>
            <person name="Lutzoni F."/>
            <person name="Magnuson J."/>
            <person name="Mondo S."/>
            <person name="Nolan M."/>
            <person name="Ohm R."/>
            <person name="Pangilinan J."/>
            <person name="Park H.-J."/>
            <person name="Ramirez L."/>
            <person name="Alfaro M."/>
            <person name="Sun H."/>
            <person name="Tritt A."/>
            <person name="Yoshinaga Y."/>
            <person name="Zwiers L.-H."/>
            <person name="Turgeon B."/>
            <person name="Goodwin S."/>
            <person name="Spatafora J."/>
            <person name="Crous P."/>
            <person name="Grigoriev I."/>
        </authorList>
    </citation>
    <scope>NUCLEOTIDE SEQUENCE</scope>
    <source>
        <strain evidence="2">CBS 161.51</strain>
    </source>
</reference>
<accession>A0A6A5S5S6</accession>
<feature type="region of interest" description="Disordered" evidence="1">
    <location>
        <begin position="1"/>
        <end position="38"/>
    </location>
</feature>
<evidence type="ECO:0000313" key="3">
    <source>
        <dbReference type="Proteomes" id="UP000800038"/>
    </source>
</evidence>
<sequence>MTSQSCARHEDIQGNKHADNLAKAGLRRKARNPPTSLSYLKRKAKEDILARWKQSWKDTKKGGKGKDYTTHMQDNPKFFYKIQGRSELKRTQAAYMQLKLGKGFFKQFSKAISKEDKVECFRDCM</sequence>
<evidence type="ECO:0008006" key="4">
    <source>
        <dbReference type="Google" id="ProtNLM"/>
    </source>
</evidence>
<organism evidence="2 3">
    <name type="scientific">Clathrospora elynae</name>
    <dbReference type="NCBI Taxonomy" id="706981"/>
    <lineage>
        <taxon>Eukaryota</taxon>
        <taxon>Fungi</taxon>
        <taxon>Dikarya</taxon>
        <taxon>Ascomycota</taxon>
        <taxon>Pezizomycotina</taxon>
        <taxon>Dothideomycetes</taxon>
        <taxon>Pleosporomycetidae</taxon>
        <taxon>Pleosporales</taxon>
        <taxon>Diademaceae</taxon>
        <taxon>Clathrospora</taxon>
    </lineage>
</organism>
<evidence type="ECO:0000256" key="1">
    <source>
        <dbReference type="SAM" id="MobiDB-lite"/>
    </source>
</evidence>
<protein>
    <recommendedName>
        <fullName evidence="4">RNase H type-1 domain-containing protein</fullName>
    </recommendedName>
</protein>